<dbReference type="AlphaFoldDB" id="A0AAE0H679"/>
<protein>
    <submittedName>
        <fullName evidence="1">Uncharacterized protein</fullName>
    </submittedName>
</protein>
<gene>
    <name evidence="1" type="ORF">B0H64DRAFT_54598</name>
</gene>
<reference evidence="1" key="2">
    <citation type="submission" date="2023-06" db="EMBL/GenBank/DDBJ databases">
        <authorList>
            <consortium name="Lawrence Berkeley National Laboratory"/>
            <person name="Haridas S."/>
            <person name="Hensen N."/>
            <person name="Bonometti L."/>
            <person name="Westerberg I."/>
            <person name="Brannstrom I.O."/>
            <person name="Guillou S."/>
            <person name="Cros-Aarteil S."/>
            <person name="Calhoun S."/>
            <person name="Kuo A."/>
            <person name="Mondo S."/>
            <person name="Pangilinan J."/>
            <person name="Riley R."/>
            <person name="Labutti K."/>
            <person name="Andreopoulos B."/>
            <person name="Lipzen A."/>
            <person name="Chen C."/>
            <person name="Yanf M."/>
            <person name="Daum C."/>
            <person name="Ng V."/>
            <person name="Clum A."/>
            <person name="Steindorff A."/>
            <person name="Ohm R."/>
            <person name="Martin F."/>
            <person name="Silar P."/>
            <person name="Natvig D."/>
            <person name="Lalanne C."/>
            <person name="Gautier V."/>
            <person name="Ament-Velasquez S.L."/>
            <person name="Kruys A."/>
            <person name="Hutchinson M.I."/>
            <person name="Powell A.J."/>
            <person name="Barry K."/>
            <person name="Miller A.N."/>
            <person name="Grigoriev I.V."/>
            <person name="Debuchy R."/>
            <person name="Gladieux P."/>
            <person name="Thoren M.H."/>
            <person name="Johannesson H."/>
        </authorList>
    </citation>
    <scope>NUCLEOTIDE SEQUENCE</scope>
    <source>
        <strain evidence="1">CBS 168.71</strain>
    </source>
</reference>
<evidence type="ECO:0000313" key="2">
    <source>
        <dbReference type="Proteomes" id="UP001278766"/>
    </source>
</evidence>
<dbReference type="InterPro" id="IPR038883">
    <property type="entry name" value="AN11006-like"/>
</dbReference>
<sequence length="150" mass="16249">METTKKSRFFSLPPEIRNMIYKTVVVKAGNLLVMSHGPSNALTLFPVGQKRGPWLALLRTNRAIHKEASGILYGCNTFAPDGPLGRPLPVLSRFLDCIGPVNVAHLPTMSVGFLDMVTPNHPGDQEAAFGELVALRRCTGLKTLSTHSGV</sequence>
<keyword evidence="2" id="KW-1185">Reference proteome</keyword>
<dbReference type="GeneID" id="87845361"/>
<evidence type="ECO:0000313" key="1">
    <source>
        <dbReference type="EMBL" id="KAK3290710.1"/>
    </source>
</evidence>
<dbReference type="EMBL" id="JAUEPN010000012">
    <property type="protein sequence ID" value="KAK3290710.1"/>
    <property type="molecule type" value="Genomic_DNA"/>
</dbReference>
<reference evidence="1" key="1">
    <citation type="journal article" date="2023" name="Mol. Phylogenet. Evol.">
        <title>Genome-scale phylogeny and comparative genomics of the fungal order Sordariales.</title>
        <authorList>
            <person name="Hensen N."/>
            <person name="Bonometti L."/>
            <person name="Westerberg I."/>
            <person name="Brannstrom I.O."/>
            <person name="Guillou S."/>
            <person name="Cros-Aarteil S."/>
            <person name="Calhoun S."/>
            <person name="Haridas S."/>
            <person name="Kuo A."/>
            <person name="Mondo S."/>
            <person name="Pangilinan J."/>
            <person name="Riley R."/>
            <person name="LaButti K."/>
            <person name="Andreopoulos B."/>
            <person name="Lipzen A."/>
            <person name="Chen C."/>
            <person name="Yan M."/>
            <person name="Daum C."/>
            <person name="Ng V."/>
            <person name="Clum A."/>
            <person name="Steindorff A."/>
            <person name="Ohm R.A."/>
            <person name="Martin F."/>
            <person name="Silar P."/>
            <person name="Natvig D.O."/>
            <person name="Lalanne C."/>
            <person name="Gautier V."/>
            <person name="Ament-Velasquez S.L."/>
            <person name="Kruys A."/>
            <person name="Hutchinson M.I."/>
            <person name="Powell A.J."/>
            <person name="Barry K."/>
            <person name="Miller A.N."/>
            <person name="Grigoriev I.V."/>
            <person name="Debuchy R."/>
            <person name="Gladieux P."/>
            <person name="Hiltunen Thoren M."/>
            <person name="Johannesson H."/>
        </authorList>
    </citation>
    <scope>NUCLEOTIDE SEQUENCE</scope>
    <source>
        <strain evidence="1">CBS 168.71</strain>
    </source>
</reference>
<name>A0AAE0H679_9PEZI</name>
<accession>A0AAE0H679</accession>
<dbReference type="Proteomes" id="UP001278766">
    <property type="component" value="Unassembled WGS sequence"/>
</dbReference>
<dbReference type="PANTHER" id="PTHR42085">
    <property type="entry name" value="F-BOX DOMAIN-CONTAINING PROTEIN"/>
    <property type="match status" value="1"/>
</dbReference>
<dbReference type="PANTHER" id="PTHR42085:SF2">
    <property type="entry name" value="F-BOX DOMAIN-CONTAINING PROTEIN"/>
    <property type="match status" value="1"/>
</dbReference>
<comment type="caution">
    <text evidence="1">The sequence shown here is derived from an EMBL/GenBank/DDBJ whole genome shotgun (WGS) entry which is preliminary data.</text>
</comment>
<proteinExistence type="predicted"/>
<organism evidence="1 2">
    <name type="scientific">Chaetomium fimeti</name>
    <dbReference type="NCBI Taxonomy" id="1854472"/>
    <lineage>
        <taxon>Eukaryota</taxon>
        <taxon>Fungi</taxon>
        <taxon>Dikarya</taxon>
        <taxon>Ascomycota</taxon>
        <taxon>Pezizomycotina</taxon>
        <taxon>Sordariomycetes</taxon>
        <taxon>Sordariomycetidae</taxon>
        <taxon>Sordariales</taxon>
        <taxon>Chaetomiaceae</taxon>
        <taxon>Chaetomium</taxon>
    </lineage>
</organism>
<dbReference type="RefSeq" id="XP_062654224.1">
    <property type="nucleotide sequence ID" value="XM_062808413.1"/>
</dbReference>